<dbReference type="FunFam" id="2.120.10.30:FF:000027">
    <property type="entry name" value="Regucalcin homologue"/>
    <property type="match status" value="1"/>
</dbReference>
<dbReference type="GO" id="GO:0004341">
    <property type="term" value="F:gluconolactonase activity"/>
    <property type="evidence" value="ECO:0007669"/>
    <property type="project" value="UniProtKB-EC"/>
</dbReference>
<dbReference type="PRINTS" id="PR01790">
    <property type="entry name" value="SMP30FAMILY"/>
</dbReference>
<evidence type="ECO:0000313" key="18">
    <source>
        <dbReference type="Proteomes" id="UP001374579"/>
    </source>
</evidence>
<keyword evidence="15" id="KW-0862">Zinc</keyword>
<accession>A0AAN9AL78</accession>
<gene>
    <name evidence="17" type="ORF">V1264_024977</name>
</gene>
<comment type="caution">
    <text evidence="17">The sequence shown here is derived from an EMBL/GenBank/DDBJ whole genome shotgun (WGS) entry which is preliminary data.</text>
</comment>
<dbReference type="GO" id="GO:0005737">
    <property type="term" value="C:cytoplasm"/>
    <property type="evidence" value="ECO:0007669"/>
    <property type="project" value="UniProtKB-SubCell"/>
</dbReference>
<evidence type="ECO:0000256" key="14">
    <source>
        <dbReference type="PIRSR" id="PIRSR605511-1"/>
    </source>
</evidence>
<reference evidence="17 18" key="1">
    <citation type="submission" date="2024-02" db="EMBL/GenBank/DDBJ databases">
        <title>Chromosome-scale genome assembly of the rough periwinkle Littorina saxatilis.</title>
        <authorList>
            <person name="De Jode A."/>
            <person name="Faria R."/>
            <person name="Formenti G."/>
            <person name="Sims Y."/>
            <person name="Smith T.P."/>
            <person name="Tracey A."/>
            <person name="Wood J.M.D."/>
            <person name="Zagrodzka Z.B."/>
            <person name="Johannesson K."/>
            <person name="Butlin R.K."/>
            <person name="Leder E.H."/>
        </authorList>
    </citation>
    <scope>NUCLEOTIDE SEQUENCE [LARGE SCALE GENOMIC DNA]</scope>
    <source>
        <strain evidence="17">Snail1</strain>
        <tissue evidence="17">Muscle</tissue>
    </source>
</reference>
<sequence length="298" mass="31884">MTTSNPQVVTVLKNVCQKLGEGPHWDISTQSLYFVDIDGQRVHRYNAATGQHDSKLLDDQVSLVVPRKSGGFVVGLGHTLSQLDWSTGTASVIQEVEHDQHSRFNDGKCDAKGRLWAGTLTSEPGQDFTQGGGALYTLDLDRTVRTQLTGLTISNGLAWTDDNATFFFVDSRPGNVYAFDFDLQAGTIDSERTVKQVGGDNAVVAGAVPDGMTIDTDNKLWVALYGGGAVIRLDPHTGTVLQKVDLPASKTSSVSWGGTNLDELYVTTGYSASEPLSGSLFKITGLGARGRPANVFEG</sequence>
<feature type="domain" description="SMP-30/Gluconolactonase/LRE-like region" evidence="16">
    <location>
        <begin position="19"/>
        <end position="268"/>
    </location>
</feature>
<feature type="binding site" evidence="15">
    <location>
        <position position="155"/>
    </location>
    <ligand>
        <name>a divalent metal cation</name>
        <dbReference type="ChEBI" id="CHEBI:60240"/>
    </ligand>
</feature>
<protein>
    <recommendedName>
        <fullName evidence="8">Regucalcin</fullName>
        <ecNumber evidence="7">3.1.1.17</ecNumber>
    </recommendedName>
    <alternativeName>
        <fullName evidence="13">Gluconolactonase</fullName>
    </alternativeName>
</protein>
<dbReference type="SUPFAM" id="SSF63829">
    <property type="entry name" value="Calcium-dependent phosphotriesterase"/>
    <property type="match status" value="1"/>
</dbReference>
<dbReference type="EMBL" id="JBAMIC010003474">
    <property type="protein sequence ID" value="KAK7088973.1"/>
    <property type="molecule type" value="Genomic_DNA"/>
</dbReference>
<evidence type="ECO:0000256" key="15">
    <source>
        <dbReference type="PIRSR" id="PIRSR605511-2"/>
    </source>
</evidence>
<dbReference type="Proteomes" id="UP001374579">
    <property type="component" value="Unassembled WGS sequence"/>
</dbReference>
<comment type="cofactor">
    <cofactor evidence="3">
        <name>Mn(2+)</name>
        <dbReference type="ChEBI" id="CHEBI:29035"/>
    </cofactor>
</comment>
<comment type="cofactor">
    <cofactor evidence="15">
        <name>Zn(2+)</name>
        <dbReference type="ChEBI" id="CHEBI:29105"/>
    </cofactor>
    <text evidence="15">Binds 1 divalent metal cation per subunit.</text>
</comment>
<name>A0AAN9AL78_9CAEN</name>
<comment type="catalytic activity">
    <reaction evidence="1">
        <text>D-glucono-1,5-lactone + H2O = D-gluconate + H(+)</text>
        <dbReference type="Rhea" id="RHEA:10440"/>
        <dbReference type="ChEBI" id="CHEBI:15377"/>
        <dbReference type="ChEBI" id="CHEBI:15378"/>
        <dbReference type="ChEBI" id="CHEBI:16217"/>
        <dbReference type="ChEBI" id="CHEBI:18391"/>
        <dbReference type="EC" id="3.1.1.17"/>
    </reaction>
</comment>
<comment type="similarity">
    <text evidence="6">Belongs to the SMP-30/CGR1 family.</text>
</comment>
<keyword evidence="10 15" id="KW-0479">Metal-binding</keyword>
<evidence type="ECO:0000259" key="16">
    <source>
        <dbReference type="Pfam" id="PF08450"/>
    </source>
</evidence>
<dbReference type="InterPro" id="IPR011042">
    <property type="entry name" value="6-blade_b-propeller_TolB-like"/>
</dbReference>
<dbReference type="InterPro" id="IPR005511">
    <property type="entry name" value="SMP-30"/>
</dbReference>
<feature type="binding site" evidence="15">
    <location>
        <position position="123"/>
    </location>
    <ligand>
        <name>substrate</name>
    </ligand>
</feature>
<evidence type="ECO:0000256" key="5">
    <source>
        <dbReference type="ARBA" id="ARBA00004496"/>
    </source>
</evidence>
<feature type="binding site" evidence="15">
    <location>
        <position position="210"/>
    </location>
    <ligand>
        <name>a divalent metal cation</name>
        <dbReference type="ChEBI" id="CHEBI:60240"/>
    </ligand>
</feature>
<keyword evidence="12" id="KW-0106">Calcium</keyword>
<dbReference type="PANTHER" id="PTHR10907:SF47">
    <property type="entry name" value="REGUCALCIN"/>
    <property type="match status" value="1"/>
</dbReference>
<dbReference type="Gene3D" id="2.120.10.30">
    <property type="entry name" value="TolB, C-terminal domain"/>
    <property type="match status" value="1"/>
</dbReference>
<proteinExistence type="inferred from homology"/>
<keyword evidence="18" id="KW-1185">Reference proteome</keyword>
<evidence type="ECO:0000256" key="10">
    <source>
        <dbReference type="ARBA" id="ARBA00022723"/>
    </source>
</evidence>
<evidence type="ECO:0000256" key="13">
    <source>
        <dbReference type="ARBA" id="ARBA00032464"/>
    </source>
</evidence>
<comment type="cofactor">
    <cofactor evidence="2">
        <name>Ca(2+)</name>
        <dbReference type="ChEBI" id="CHEBI:29108"/>
    </cofactor>
</comment>
<evidence type="ECO:0000256" key="7">
    <source>
        <dbReference type="ARBA" id="ARBA00013227"/>
    </source>
</evidence>
<evidence type="ECO:0000256" key="9">
    <source>
        <dbReference type="ARBA" id="ARBA00022490"/>
    </source>
</evidence>
<evidence type="ECO:0000256" key="4">
    <source>
        <dbReference type="ARBA" id="ARBA00001946"/>
    </source>
</evidence>
<keyword evidence="11" id="KW-0378">Hydrolase</keyword>
<comment type="subcellular location">
    <subcellularLocation>
        <location evidence="5">Cytoplasm</location>
    </subcellularLocation>
</comment>
<dbReference type="InterPro" id="IPR013658">
    <property type="entry name" value="SGL"/>
</dbReference>
<dbReference type="GO" id="GO:0019853">
    <property type="term" value="P:L-ascorbic acid biosynthetic process"/>
    <property type="evidence" value="ECO:0007669"/>
    <property type="project" value="TreeGrafter"/>
</dbReference>
<keyword evidence="9" id="KW-0963">Cytoplasm</keyword>
<evidence type="ECO:0000256" key="8">
    <source>
        <dbReference type="ARBA" id="ARBA00016808"/>
    </source>
</evidence>
<comment type="cofactor">
    <cofactor evidence="4">
        <name>Mg(2+)</name>
        <dbReference type="ChEBI" id="CHEBI:18420"/>
    </cofactor>
</comment>
<dbReference type="AlphaFoldDB" id="A0AAN9AL78"/>
<dbReference type="EC" id="3.1.1.17" evidence="7"/>
<evidence type="ECO:0000256" key="12">
    <source>
        <dbReference type="ARBA" id="ARBA00022837"/>
    </source>
</evidence>
<dbReference type="PANTHER" id="PTHR10907">
    <property type="entry name" value="REGUCALCIN"/>
    <property type="match status" value="1"/>
</dbReference>
<evidence type="ECO:0000313" key="17">
    <source>
        <dbReference type="EMBL" id="KAK7088973.1"/>
    </source>
</evidence>
<dbReference type="GO" id="GO:0005509">
    <property type="term" value="F:calcium ion binding"/>
    <property type="evidence" value="ECO:0007669"/>
    <property type="project" value="TreeGrafter"/>
</dbReference>
<feature type="active site" description="Proton donor/acceptor" evidence="14">
    <location>
        <position position="210"/>
    </location>
</feature>
<feature type="binding site" evidence="15">
    <location>
        <position position="103"/>
    </location>
    <ligand>
        <name>substrate</name>
    </ligand>
</feature>
<feature type="binding site" evidence="15">
    <location>
        <position position="105"/>
    </location>
    <ligand>
        <name>substrate</name>
    </ligand>
</feature>
<dbReference type="Pfam" id="PF08450">
    <property type="entry name" value="SGL"/>
    <property type="match status" value="1"/>
</dbReference>
<evidence type="ECO:0000256" key="1">
    <source>
        <dbReference type="ARBA" id="ARBA00001589"/>
    </source>
</evidence>
<evidence type="ECO:0000256" key="3">
    <source>
        <dbReference type="ARBA" id="ARBA00001936"/>
    </source>
</evidence>
<feature type="binding site" evidence="15">
    <location>
        <position position="21"/>
    </location>
    <ligand>
        <name>a divalent metal cation</name>
        <dbReference type="ChEBI" id="CHEBI:60240"/>
    </ligand>
</feature>
<evidence type="ECO:0000256" key="11">
    <source>
        <dbReference type="ARBA" id="ARBA00022801"/>
    </source>
</evidence>
<organism evidence="17 18">
    <name type="scientific">Littorina saxatilis</name>
    <dbReference type="NCBI Taxonomy" id="31220"/>
    <lineage>
        <taxon>Eukaryota</taxon>
        <taxon>Metazoa</taxon>
        <taxon>Spiralia</taxon>
        <taxon>Lophotrochozoa</taxon>
        <taxon>Mollusca</taxon>
        <taxon>Gastropoda</taxon>
        <taxon>Caenogastropoda</taxon>
        <taxon>Littorinimorpha</taxon>
        <taxon>Littorinoidea</taxon>
        <taxon>Littorinidae</taxon>
        <taxon>Littorina</taxon>
    </lineage>
</organism>
<evidence type="ECO:0000256" key="6">
    <source>
        <dbReference type="ARBA" id="ARBA00008853"/>
    </source>
</evidence>
<evidence type="ECO:0000256" key="2">
    <source>
        <dbReference type="ARBA" id="ARBA00001913"/>
    </source>
</evidence>